<dbReference type="Proteomes" id="UP000824120">
    <property type="component" value="Chromosome 7"/>
</dbReference>
<dbReference type="AlphaFoldDB" id="A0A9J5YA51"/>
<name>A0A9J5YA51_SOLCO</name>
<gene>
    <name evidence="1" type="ORF">H5410_037078</name>
</gene>
<evidence type="ECO:0000313" key="1">
    <source>
        <dbReference type="EMBL" id="KAG5595846.1"/>
    </source>
</evidence>
<reference evidence="1 2" key="1">
    <citation type="submission" date="2020-09" db="EMBL/GenBank/DDBJ databases">
        <title>De no assembly of potato wild relative species, Solanum commersonii.</title>
        <authorList>
            <person name="Cho K."/>
        </authorList>
    </citation>
    <scope>NUCLEOTIDE SEQUENCE [LARGE SCALE GENOMIC DNA]</scope>
    <source>
        <strain evidence="1">LZ3.2</strain>
        <tissue evidence="1">Leaf</tissue>
    </source>
</reference>
<accession>A0A9J5YA51</accession>
<evidence type="ECO:0000313" key="2">
    <source>
        <dbReference type="Proteomes" id="UP000824120"/>
    </source>
</evidence>
<keyword evidence="2" id="KW-1185">Reference proteome</keyword>
<dbReference type="EMBL" id="JACXVP010000007">
    <property type="protein sequence ID" value="KAG5595846.1"/>
    <property type="molecule type" value="Genomic_DNA"/>
</dbReference>
<comment type="caution">
    <text evidence="1">The sequence shown here is derived from an EMBL/GenBank/DDBJ whole genome shotgun (WGS) entry which is preliminary data.</text>
</comment>
<sequence length="88" mass="10257">MAQVCGDQSGTYGIYKRILLWEFSWLGNGSLKKLFLTFIFYISNKILPYRKCGQIKSSARGTGRRRHTKMKCHCKAIFMVSYAYKDMD</sequence>
<proteinExistence type="predicted"/>
<organism evidence="1 2">
    <name type="scientific">Solanum commersonii</name>
    <name type="common">Commerson's wild potato</name>
    <name type="synonym">Commerson's nightshade</name>
    <dbReference type="NCBI Taxonomy" id="4109"/>
    <lineage>
        <taxon>Eukaryota</taxon>
        <taxon>Viridiplantae</taxon>
        <taxon>Streptophyta</taxon>
        <taxon>Embryophyta</taxon>
        <taxon>Tracheophyta</taxon>
        <taxon>Spermatophyta</taxon>
        <taxon>Magnoliopsida</taxon>
        <taxon>eudicotyledons</taxon>
        <taxon>Gunneridae</taxon>
        <taxon>Pentapetalae</taxon>
        <taxon>asterids</taxon>
        <taxon>lamiids</taxon>
        <taxon>Solanales</taxon>
        <taxon>Solanaceae</taxon>
        <taxon>Solanoideae</taxon>
        <taxon>Solaneae</taxon>
        <taxon>Solanum</taxon>
    </lineage>
</organism>
<protein>
    <submittedName>
        <fullName evidence="1">Uncharacterized protein</fullName>
    </submittedName>
</protein>